<organism evidence="1 2">
    <name type="scientific">Shewanella surugensis</name>
    <dbReference type="NCBI Taxonomy" id="212020"/>
    <lineage>
        <taxon>Bacteria</taxon>
        <taxon>Pseudomonadati</taxon>
        <taxon>Pseudomonadota</taxon>
        <taxon>Gammaproteobacteria</taxon>
        <taxon>Alteromonadales</taxon>
        <taxon>Shewanellaceae</taxon>
        <taxon>Shewanella</taxon>
    </lineage>
</organism>
<evidence type="ECO:0000313" key="1">
    <source>
        <dbReference type="EMBL" id="MCL1126521.1"/>
    </source>
</evidence>
<dbReference type="EMBL" id="JAKIKS010000092">
    <property type="protein sequence ID" value="MCL1126521.1"/>
    <property type="molecule type" value="Genomic_DNA"/>
</dbReference>
<reference evidence="1 2" key="1">
    <citation type="submission" date="2022-01" db="EMBL/GenBank/DDBJ databases">
        <title>Whole genome-based taxonomy of the Shewanellaceae.</title>
        <authorList>
            <person name="Martin-Rodriguez A.J."/>
        </authorList>
    </citation>
    <scope>NUCLEOTIDE SEQUENCE [LARGE SCALE GENOMIC DNA]</scope>
    <source>
        <strain evidence="1 2">DSM 17177</strain>
    </source>
</reference>
<evidence type="ECO:0000313" key="2">
    <source>
        <dbReference type="Proteomes" id="UP001203423"/>
    </source>
</evidence>
<accession>A0ABT0LFM7</accession>
<proteinExistence type="predicted"/>
<protein>
    <submittedName>
        <fullName evidence="1">Uncharacterized protein</fullName>
    </submittedName>
</protein>
<name>A0ABT0LFM7_9GAMM</name>
<dbReference type="Proteomes" id="UP001203423">
    <property type="component" value="Unassembled WGS sequence"/>
</dbReference>
<gene>
    <name evidence="1" type="ORF">L2764_19035</name>
</gene>
<sequence>MTIQLNNISDISGYQTDTLRADFTMQTLNGEVSIDQSKIEFKGKTYNITKLDTGEFKVERDRSSEGNNEIKWNSFTDFFSRGFTTTTRAESLTTLINEKANMESEPREAVVNRAKANMDNMPKSQRDHLCLTHVFARLNEDLNSQGIIAAPKGIVAIVQGQKGAVEDPRREAAFQKAANQILNNQQEYGIRTDMKELKEVWDNPTSFIHRDLEGGMKNLVPKPTLGEYYAYGDQLAQKYTGNMLGDVVSSLDRFDHIKSTAKDVQVANEYRRDEMEALMHLI</sequence>
<dbReference type="RefSeq" id="WP_248941913.1">
    <property type="nucleotide sequence ID" value="NZ_JAKIKS010000092.1"/>
</dbReference>
<keyword evidence="2" id="KW-1185">Reference proteome</keyword>
<comment type="caution">
    <text evidence="1">The sequence shown here is derived from an EMBL/GenBank/DDBJ whole genome shotgun (WGS) entry which is preliminary data.</text>
</comment>